<dbReference type="AlphaFoldDB" id="A0A9N8ZUQ4"/>
<name>A0A9N8ZUQ4_9GLOM</name>
<dbReference type="Gene3D" id="3.30.300.90">
    <property type="entry name" value="BolA-like"/>
    <property type="match status" value="1"/>
</dbReference>
<reference evidence="2" key="1">
    <citation type="submission" date="2021-06" db="EMBL/GenBank/DDBJ databases">
        <authorList>
            <person name="Kallberg Y."/>
            <person name="Tangrot J."/>
            <person name="Rosling A."/>
        </authorList>
    </citation>
    <scope>NUCLEOTIDE SEQUENCE</scope>
    <source>
        <strain evidence="2">UK204</strain>
    </source>
</reference>
<comment type="caution">
    <text evidence="2">The sequence shown here is derived from an EMBL/GenBank/DDBJ whole genome shotgun (WGS) entry which is preliminary data.</text>
</comment>
<keyword evidence="3" id="KW-1185">Reference proteome</keyword>
<dbReference type="PANTHER" id="PTHR46188">
    <property type="entry name" value="BOLA-LIKE PROTEIN 3"/>
    <property type="match status" value="1"/>
</dbReference>
<evidence type="ECO:0000313" key="2">
    <source>
        <dbReference type="EMBL" id="CAG8507392.1"/>
    </source>
</evidence>
<comment type="similarity">
    <text evidence="1">Belongs to the BolA/IbaG family.</text>
</comment>
<dbReference type="GO" id="GO:0005759">
    <property type="term" value="C:mitochondrial matrix"/>
    <property type="evidence" value="ECO:0007669"/>
    <property type="project" value="TreeGrafter"/>
</dbReference>
<dbReference type="OrthoDB" id="203381at2759"/>
<gene>
    <name evidence="2" type="ORF">FCALED_LOCUS4017</name>
</gene>
<dbReference type="InterPro" id="IPR036065">
    <property type="entry name" value="BolA-like_sf"/>
</dbReference>
<sequence length="92" mass="10543">MSRAIRSVFQSPLIINHTTLQTRILRNYQTEKLSKGEKYLFDKLHSKFKPTRLHVEDISGGCGSMYAIEISSETFKGLSVIKQHRMLKTSAD</sequence>
<dbReference type="EMBL" id="CAJVPQ010000747">
    <property type="protein sequence ID" value="CAG8507392.1"/>
    <property type="molecule type" value="Genomic_DNA"/>
</dbReference>
<organism evidence="2 3">
    <name type="scientific">Funneliformis caledonium</name>
    <dbReference type="NCBI Taxonomy" id="1117310"/>
    <lineage>
        <taxon>Eukaryota</taxon>
        <taxon>Fungi</taxon>
        <taxon>Fungi incertae sedis</taxon>
        <taxon>Mucoromycota</taxon>
        <taxon>Glomeromycotina</taxon>
        <taxon>Glomeromycetes</taxon>
        <taxon>Glomerales</taxon>
        <taxon>Glomeraceae</taxon>
        <taxon>Funneliformis</taxon>
    </lineage>
</organism>
<dbReference type="SUPFAM" id="SSF82657">
    <property type="entry name" value="BolA-like"/>
    <property type="match status" value="1"/>
</dbReference>
<dbReference type="Proteomes" id="UP000789570">
    <property type="component" value="Unassembled WGS sequence"/>
</dbReference>
<evidence type="ECO:0000313" key="3">
    <source>
        <dbReference type="Proteomes" id="UP000789570"/>
    </source>
</evidence>
<dbReference type="InterPro" id="IPR052275">
    <property type="entry name" value="Mt_Fe-S_assembly_factor"/>
</dbReference>
<dbReference type="PANTHER" id="PTHR46188:SF1">
    <property type="entry name" value="BOLA-LIKE PROTEIN 3"/>
    <property type="match status" value="1"/>
</dbReference>
<protein>
    <submittedName>
        <fullName evidence="2">5834_t:CDS:1</fullName>
    </submittedName>
</protein>
<evidence type="ECO:0000256" key="1">
    <source>
        <dbReference type="ARBA" id="ARBA00005578"/>
    </source>
</evidence>
<proteinExistence type="inferred from homology"/>
<accession>A0A9N8ZUQ4</accession>